<reference evidence="2 3" key="1">
    <citation type="journal article" date="2015" name="BMC Genomics">
        <title>Comparative genomics and metabolic profiling of the genus Lysobacter.</title>
        <authorList>
            <person name="de Bruijn I."/>
            <person name="Cheng X."/>
            <person name="de Jager V."/>
            <person name="Exposito R.G."/>
            <person name="Watrous J."/>
            <person name="Patel N."/>
            <person name="Postma J."/>
            <person name="Dorrestein P.C."/>
            <person name="Kobayashi D."/>
            <person name="Raaijmakers J.M."/>
        </authorList>
    </citation>
    <scope>NUCLEOTIDE SEQUENCE [LARGE SCALE GENOMIC DNA]</scope>
    <source>
        <strain evidence="2 3">76</strain>
    </source>
</reference>
<keyword evidence="3" id="KW-1185">Reference proteome</keyword>
<accession>A0A0S2FCR4</accession>
<feature type="region of interest" description="Disordered" evidence="1">
    <location>
        <begin position="1"/>
        <end position="33"/>
    </location>
</feature>
<dbReference type="AlphaFoldDB" id="A0A0S2FCR4"/>
<evidence type="ECO:0000256" key="1">
    <source>
        <dbReference type="SAM" id="MobiDB-lite"/>
    </source>
</evidence>
<sequence length="91" mass="9881">MLSERAQPLQGDSHEATPENYEGEGETAPLMGPVRERGAILAERPSAKRESRHGFRCVNGLMTRSWRCVAAAVAGGFGRAVFLRARVATRA</sequence>
<protein>
    <submittedName>
        <fullName evidence="2">Uncharacterized protein</fullName>
    </submittedName>
</protein>
<gene>
    <name evidence="2" type="ORF">LA76x_3172</name>
</gene>
<evidence type="ECO:0000313" key="2">
    <source>
        <dbReference type="EMBL" id="ALN81300.1"/>
    </source>
</evidence>
<dbReference type="EMBL" id="CP011129">
    <property type="protein sequence ID" value="ALN81300.1"/>
    <property type="molecule type" value="Genomic_DNA"/>
</dbReference>
<evidence type="ECO:0000313" key="3">
    <source>
        <dbReference type="Proteomes" id="UP000060787"/>
    </source>
</evidence>
<proteinExistence type="predicted"/>
<organism evidence="2 3">
    <name type="scientific">Lysobacter antibioticus</name>
    <dbReference type="NCBI Taxonomy" id="84531"/>
    <lineage>
        <taxon>Bacteria</taxon>
        <taxon>Pseudomonadati</taxon>
        <taxon>Pseudomonadota</taxon>
        <taxon>Gammaproteobacteria</taxon>
        <taxon>Lysobacterales</taxon>
        <taxon>Lysobacteraceae</taxon>
        <taxon>Lysobacter</taxon>
    </lineage>
</organism>
<dbReference type="Proteomes" id="UP000060787">
    <property type="component" value="Chromosome"/>
</dbReference>
<name>A0A0S2FCR4_LYSAN</name>
<dbReference type="PATRIC" id="fig|84531.8.peg.3187"/>
<dbReference type="KEGG" id="lab:LA76x_3172"/>